<feature type="coiled-coil region" evidence="6">
    <location>
        <begin position="12"/>
        <end position="61"/>
    </location>
</feature>
<organism evidence="7 8">
    <name type="scientific">Exocentrus adspersus</name>
    <dbReference type="NCBI Taxonomy" id="1586481"/>
    <lineage>
        <taxon>Eukaryota</taxon>
        <taxon>Metazoa</taxon>
        <taxon>Ecdysozoa</taxon>
        <taxon>Arthropoda</taxon>
        <taxon>Hexapoda</taxon>
        <taxon>Insecta</taxon>
        <taxon>Pterygota</taxon>
        <taxon>Neoptera</taxon>
        <taxon>Endopterygota</taxon>
        <taxon>Coleoptera</taxon>
        <taxon>Polyphaga</taxon>
        <taxon>Cucujiformia</taxon>
        <taxon>Chrysomeloidea</taxon>
        <taxon>Cerambycidae</taxon>
        <taxon>Lamiinae</taxon>
        <taxon>Acanthocinini</taxon>
        <taxon>Exocentrus</taxon>
    </lineage>
</organism>
<keyword evidence="4 5" id="KW-0406">Ion transport</keyword>
<evidence type="ECO:0000256" key="5">
    <source>
        <dbReference type="RuleBase" id="RU364019"/>
    </source>
</evidence>
<protein>
    <recommendedName>
        <fullName evidence="5">V-type proton ATPase subunit G</fullName>
    </recommendedName>
</protein>
<dbReference type="GO" id="GO:0016887">
    <property type="term" value="F:ATP hydrolysis activity"/>
    <property type="evidence" value="ECO:0007669"/>
    <property type="project" value="TreeGrafter"/>
</dbReference>
<keyword evidence="3 5" id="KW-0375">Hydrogen ion transport</keyword>
<dbReference type="Pfam" id="PF03179">
    <property type="entry name" value="V-ATPase_G"/>
    <property type="match status" value="1"/>
</dbReference>
<dbReference type="InterPro" id="IPR005124">
    <property type="entry name" value="V-ATPase_G"/>
</dbReference>
<comment type="similarity">
    <text evidence="1 5">Belongs to the V-ATPase G subunit family.</text>
</comment>
<evidence type="ECO:0000256" key="4">
    <source>
        <dbReference type="ARBA" id="ARBA00023065"/>
    </source>
</evidence>
<comment type="subunit">
    <text evidence="5">V-ATPase is a heteromultimeric enzyme made up of two complexes: the ATP-hydrolytic V1 complex and the proton translocation V0 complex.</text>
</comment>
<dbReference type="Proteomes" id="UP001159042">
    <property type="component" value="Unassembled WGS sequence"/>
</dbReference>
<comment type="caution">
    <text evidence="7">The sequence shown here is derived from an EMBL/GenBank/DDBJ whole genome shotgun (WGS) entry which is preliminary data.</text>
</comment>
<keyword evidence="8" id="KW-1185">Reference proteome</keyword>
<dbReference type="AlphaFoldDB" id="A0AAV8WIL9"/>
<dbReference type="PANTHER" id="PTHR12713">
    <property type="entry name" value="VACUOLAR ATP SYNTHASE SUBUNIT G"/>
    <property type="match status" value="1"/>
</dbReference>
<dbReference type="NCBIfam" id="TIGR01147">
    <property type="entry name" value="V_ATP_synt_G"/>
    <property type="match status" value="1"/>
</dbReference>
<dbReference type="PANTHER" id="PTHR12713:SF11">
    <property type="entry name" value="V-TYPE PROTON ATPASE SUBUNIT G"/>
    <property type="match status" value="1"/>
</dbReference>
<dbReference type="GO" id="GO:0097401">
    <property type="term" value="P:synaptic vesicle lumen acidification"/>
    <property type="evidence" value="ECO:0007669"/>
    <property type="project" value="TreeGrafter"/>
</dbReference>
<accession>A0AAV8WIL9</accession>
<evidence type="ECO:0000256" key="1">
    <source>
        <dbReference type="ARBA" id="ARBA00010066"/>
    </source>
</evidence>
<evidence type="ECO:0000256" key="3">
    <source>
        <dbReference type="ARBA" id="ARBA00022781"/>
    </source>
</evidence>
<evidence type="ECO:0000313" key="8">
    <source>
        <dbReference type="Proteomes" id="UP001159042"/>
    </source>
</evidence>
<proteinExistence type="inferred from homology"/>
<name>A0AAV8WIL9_9CUCU</name>
<dbReference type="Gene3D" id="1.20.5.2950">
    <property type="match status" value="1"/>
</dbReference>
<sequence length="122" mass="14129">MANELHPQAQGIQQLLAAEKRATDKVNAARRRKAKRLRQAKEEAEEEIEKFRKEREEQFQQYLKNNVGTAGDAEKEMDINTKRKIEELNRAAATQMDETVKGVLDIVQDIKPTIHQNYRNLA</sequence>
<gene>
    <name evidence="7" type="ORF">NQ315_009832</name>
</gene>
<dbReference type="FunFam" id="1.20.5.2950:FF:000001">
    <property type="entry name" value="V-type proton ATPase subunit G"/>
    <property type="match status" value="1"/>
</dbReference>
<evidence type="ECO:0000256" key="6">
    <source>
        <dbReference type="SAM" id="Coils"/>
    </source>
</evidence>
<dbReference type="GO" id="GO:0098793">
    <property type="term" value="C:presynapse"/>
    <property type="evidence" value="ECO:0007669"/>
    <property type="project" value="GOC"/>
</dbReference>
<evidence type="ECO:0000313" key="7">
    <source>
        <dbReference type="EMBL" id="KAJ8925977.1"/>
    </source>
</evidence>
<keyword evidence="2 5" id="KW-0813">Transport</keyword>
<evidence type="ECO:0000256" key="2">
    <source>
        <dbReference type="ARBA" id="ARBA00022448"/>
    </source>
</evidence>
<dbReference type="EMBL" id="JANEYG010000001">
    <property type="protein sequence ID" value="KAJ8925977.1"/>
    <property type="molecule type" value="Genomic_DNA"/>
</dbReference>
<comment type="function">
    <text evidence="5">Subunit of the V1 complex of vacuolar(H+)-ATPase (V-ATPase), a multisubunit enzyme composed of a peripheral complex (V1) that hydrolyzes ATP and a membrane integral complex (V0) that translocates protons. V-ATPase is responsible for acidifying and maintaining the pH of intracellular compartments and in some cell types, is targeted to the plasma membrane, where it is responsible for acidifying the extracellular environment.</text>
</comment>
<reference evidence="7 8" key="1">
    <citation type="journal article" date="2023" name="Insect Mol. Biol.">
        <title>Genome sequencing provides insights into the evolution of gene families encoding plant cell wall-degrading enzymes in longhorned beetles.</title>
        <authorList>
            <person name="Shin N.R."/>
            <person name="Okamura Y."/>
            <person name="Kirsch R."/>
            <person name="Pauchet Y."/>
        </authorList>
    </citation>
    <scope>NUCLEOTIDE SEQUENCE [LARGE SCALE GENOMIC DNA]</scope>
    <source>
        <strain evidence="7">EAD_L_NR</strain>
    </source>
</reference>
<dbReference type="GO" id="GO:0046961">
    <property type="term" value="F:proton-transporting ATPase activity, rotational mechanism"/>
    <property type="evidence" value="ECO:0007669"/>
    <property type="project" value="InterPro"/>
</dbReference>
<keyword evidence="6" id="KW-0175">Coiled coil</keyword>
<dbReference type="GO" id="GO:0000221">
    <property type="term" value="C:vacuolar proton-transporting V-type ATPase, V1 domain"/>
    <property type="evidence" value="ECO:0007669"/>
    <property type="project" value="TreeGrafter"/>
</dbReference>